<dbReference type="SUPFAM" id="SSF55931">
    <property type="entry name" value="Glutamine synthetase/guanido kinase"/>
    <property type="match status" value="1"/>
</dbReference>
<sequence>MAVDLEETARDRGIKYFLISYTDLFGAQRAKLVPTAAIGSMQRSGAGFAGFATWLDMTPADADLFAKPDPASLIQLPWKPEVGWLAADLWMNGKEVEHAPRNTLKRLMARGREMGFQMKSGVECEFFLTNADGSAISDGADTQDKPCYDQLALMRRYEVITEICDAMLALGWKPYQNDHEDANGQFEMNWAFDDALATADKHSFFKYMTKSIAEKHGLRATFMPKPFVNLTGSGCHAHVSLWNEGTAMFEDDGGELGVSQLGYHFIGGLMHNAAAICAITNPTVNSYKRINAPRTVSGATWAPNTVSYTGNNRTHMIRIPDPGRFEFRLPDGAANPYLLQAALLAAGIDGIENKRDPGERSDVNMYTEGHLCTNGKALPLNLLDALRELESSDVLKGALGEEFVTAYVKLKTQEWNAYARHLTQWERDNTLDC</sequence>
<dbReference type="PROSITE" id="PS00181">
    <property type="entry name" value="GLNA_ATP"/>
    <property type="match status" value="1"/>
</dbReference>
<keyword evidence="13" id="KW-1185">Reference proteome</keyword>
<evidence type="ECO:0000256" key="3">
    <source>
        <dbReference type="ARBA" id="ARBA00022598"/>
    </source>
</evidence>
<dbReference type="AlphaFoldDB" id="A0A7W6GE97"/>
<proteinExistence type="inferred from homology"/>
<dbReference type="InterPro" id="IPR036651">
    <property type="entry name" value="Gln_synt_N_sf"/>
</dbReference>
<dbReference type="InterPro" id="IPR027303">
    <property type="entry name" value="Gln_synth_gly_rich_site"/>
</dbReference>
<keyword evidence="6" id="KW-0460">Magnesium</keyword>
<keyword evidence="4" id="KW-0547">Nucleotide-binding</keyword>
<keyword evidence="7" id="KW-0535">Nitrogen fixation</keyword>
<dbReference type="NCBIfam" id="TIGR03105">
    <property type="entry name" value="gln_synth_III"/>
    <property type="match status" value="1"/>
</dbReference>
<dbReference type="InterPro" id="IPR017536">
    <property type="entry name" value="Glutamine_synthetase_typeIII"/>
</dbReference>
<dbReference type="InterPro" id="IPR008147">
    <property type="entry name" value="Gln_synt_N"/>
</dbReference>
<dbReference type="Proteomes" id="UP000528964">
    <property type="component" value="Unassembled WGS sequence"/>
</dbReference>
<evidence type="ECO:0000259" key="11">
    <source>
        <dbReference type="PROSITE" id="PS51987"/>
    </source>
</evidence>
<dbReference type="RefSeq" id="WP_183394552.1">
    <property type="nucleotide sequence ID" value="NZ_JACIDR010000002.1"/>
</dbReference>
<dbReference type="InterPro" id="IPR008146">
    <property type="entry name" value="Gln_synth_cat_dom"/>
</dbReference>
<evidence type="ECO:0000256" key="4">
    <source>
        <dbReference type="ARBA" id="ARBA00022741"/>
    </source>
</evidence>
<feature type="domain" description="GS catalytic" evidence="11">
    <location>
        <begin position="100"/>
        <end position="433"/>
    </location>
</feature>
<dbReference type="Gene3D" id="3.10.20.70">
    <property type="entry name" value="Glutamine synthetase, N-terminal domain"/>
    <property type="match status" value="1"/>
</dbReference>
<dbReference type="InterPro" id="IPR014746">
    <property type="entry name" value="Gln_synth/guanido_kin_cat_dom"/>
</dbReference>
<dbReference type="SUPFAM" id="SSF54368">
    <property type="entry name" value="Glutamine synthetase, N-terminal domain"/>
    <property type="match status" value="1"/>
</dbReference>
<comment type="function">
    <text evidence="2">Catalyzes the ATP-dependent biosynthesis of glutamine from glutamate and ammonia.</text>
</comment>
<dbReference type="PANTHER" id="PTHR43785:SF14">
    <property type="entry name" value="GLUTAMINE SYNTHETASE"/>
    <property type="match status" value="1"/>
</dbReference>
<comment type="cofactor">
    <cofactor evidence="1">
        <name>Mg(2+)</name>
        <dbReference type="ChEBI" id="CHEBI:18420"/>
    </cofactor>
</comment>
<evidence type="ECO:0000313" key="13">
    <source>
        <dbReference type="Proteomes" id="UP000528964"/>
    </source>
</evidence>
<dbReference type="EMBL" id="JACIDR010000002">
    <property type="protein sequence ID" value="MBB3972661.1"/>
    <property type="molecule type" value="Genomic_DNA"/>
</dbReference>
<dbReference type="Pfam" id="PF00120">
    <property type="entry name" value="Gln-synt_C"/>
    <property type="match status" value="1"/>
</dbReference>
<dbReference type="Gene3D" id="3.30.590.10">
    <property type="entry name" value="Glutamine synthetase/guanido kinase, catalytic domain"/>
    <property type="match status" value="1"/>
</dbReference>
<evidence type="ECO:0000256" key="2">
    <source>
        <dbReference type="ARBA" id="ARBA00003117"/>
    </source>
</evidence>
<comment type="similarity">
    <text evidence="8 9">Belongs to the glutamine synthetase family.</text>
</comment>
<evidence type="ECO:0000313" key="12">
    <source>
        <dbReference type="EMBL" id="MBB3972661.1"/>
    </source>
</evidence>
<gene>
    <name evidence="12" type="ORF">GGR24_001318</name>
</gene>
<keyword evidence="3 12" id="KW-0436">Ligase</keyword>
<reference evidence="12 13" key="1">
    <citation type="submission" date="2020-08" db="EMBL/GenBank/DDBJ databases">
        <title>Genomic Encyclopedia of Type Strains, Phase IV (KMG-IV): sequencing the most valuable type-strain genomes for metagenomic binning, comparative biology and taxonomic classification.</title>
        <authorList>
            <person name="Goeker M."/>
        </authorList>
    </citation>
    <scope>NUCLEOTIDE SEQUENCE [LARGE SCALE GENOMIC DNA]</scope>
    <source>
        <strain evidence="12 13">DSM 25481</strain>
    </source>
</reference>
<dbReference type="EC" id="6.3.1.2" evidence="12"/>
<feature type="domain" description="GS beta-grasp" evidence="10">
    <location>
        <begin position="12"/>
        <end position="94"/>
    </location>
</feature>
<evidence type="ECO:0000256" key="6">
    <source>
        <dbReference type="ARBA" id="ARBA00022842"/>
    </source>
</evidence>
<dbReference type="GO" id="GO:0006542">
    <property type="term" value="P:glutamine biosynthetic process"/>
    <property type="evidence" value="ECO:0007669"/>
    <property type="project" value="InterPro"/>
</dbReference>
<evidence type="ECO:0000259" key="10">
    <source>
        <dbReference type="PROSITE" id="PS51986"/>
    </source>
</evidence>
<evidence type="ECO:0000256" key="9">
    <source>
        <dbReference type="RuleBase" id="RU000384"/>
    </source>
</evidence>
<dbReference type="SMART" id="SM01230">
    <property type="entry name" value="Gln-synt_C"/>
    <property type="match status" value="1"/>
</dbReference>
<protein>
    <submittedName>
        <fullName evidence="12">Glutamine synthetase</fullName>
        <ecNumber evidence="12">6.3.1.2</ecNumber>
    </submittedName>
</protein>
<evidence type="ECO:0000256" key="1">
    <source>
        <dbReference type="ARBA" id="ARBA00001946"/>
    </source>
</evidence>
<keyword evidence="5" id="KW-0067">ATP-binding</keyword>
<dbReference type="GO" id="GO:0005524">
    <property type="term" value="F:ATP binding"/>
    <property type="evidence" value="ECO:0007669"/>
    <property type="project" value="UniProtKB-KW"/>
</dbReference>
<dbReference type="PROSITE" id="PS51986">
    <property type="entry name" value="GS_BETA_GRASP"/>
    <property type="match status" value="1"/>
</dbReference>
<accession>A0A7W6GE97</accession>
<dbReference type="GO" id="GO:0004356">
    <property type="term" value="F:glutamine synthetase activity"/>
    <property type="evidence" value="ECO:0007669"/>
    <property type="project" value="UniProtKB-EC"/>
</dbReference>
<dbReference type="PROSITE" id="PS51987">
    <property type="entry name" value="GS_CATALYTIC"/>
    <property type="match status" value="1"/>
</dbReference>
<organism evidence="12 13">
    <name type="scientific">Hansschlegelia beijingensis</name>
    <dbReference type="NCBI Taxonomy" id="1133344"/>
    <lineage>
        <taxon>Bacteria</taxon>
        <taxon>Pseudomonadati</taxon>
        <taxon>Pseudomonadota</taxon>
        <taxon>Alphaproteobacteria</taxon>
        <taxon>Hyphomicrobiales</taxon>
        <taxon>Methylopilaceae</taxon>
        <taxon>Hansschlegelia</taxon>
    </lineage>
</organism>
<comment type="caution">
    <text evidence="12">The sequence shown here is derived from an EMBL/GenBank/DDBJ whole genome shotgun (WGS) entry which is preliminary data.</text>
</comment>
<evidence type="ECO:0000256" key="7">
    <source>
        <dbReference type="ARBA" id="ARBA00023231"/>
    </source>
</evidence>
<evidence type="ECO:0000256" key="8">
    <source>
        <dbReference type="PROSITE-ProRule" id="PRU01330"/>
    </source>
</evidence>
<evidence type="ECO:0000256" key="5">
    <source>
        <dbReference type="ARBA" id="ARBA00022840"/>
    </source>
</evidence>
<dbReference type="PANTHER" id="PTHR43785">
    <property type="entry name" value="GAMMA-GLUTAMYLPUTRESCINE SYNTHETASE"/>
    <property type="match status" value="1"/>
</dbReference>
<name>A0A7W6GE97_9HYPH</name>